<feature type="compositionally biased region" description="Basic and acidic residues" evidence="1">
    <location>
        <begin position="51"/>
        <end position="65"/>
    </location>
</feature>
<accession>A0A6V7PPW4</accession>
<dbReference type="AlphaFoldDB" id="A0A6V7PPW4"/>
<sequence length="164" mass="17656">MLSIEPRTSALSSSSDAVLASLLKNSCTSATPLNQPGPRAAAPAKPRRRVVRDGGPHTVPAEHHTRGVSSWRTGSPIGWGIGSGSGWVAIMSAMVQRIRGSSLSAAGASNLERYNARLVAKDVHNALLHGILLGKVYMQQPPNFIDPLILTHICKLYKWVYRLK</sequence>
<evidence type="ECO:0000313" key="2">
    <source>
        <dbReference type="EMBL" id="CAD1832867.1"/>
    </source>
</evidence>
<proteinExistence type="predicted"/>
<gene>
    <name evidence="2" type="ORF">CB5_LOCUS16078</name>
</gene>
<organism evidence="2">
    <name type="scientific">Ananas comosus var. bracteatus</name>
    <name type="common">red pineapple</name>
    <dbReference type="NCBI Taxonomy" id="296719"/>
    <lineage>
        <taxon>Eukaryota</taxon>
        <taxon>Viridiplantae</taxon>
        <taxon>Streptophyta</taxon>
        <taxon>Embryophyta</taxon>
        <taxon>Tracheophyta</taxon>
        <taxon>Spermatophyta</taxon>
        <taxon>Magnoliopsida</taxon>
        <taxon>Liliopsida</taxon>
        <taxon>Poales</taxon>
        <taxon>Bromeliaceae</taxon>
        <taxon>Bromelioideae</taxon>
        <taxon>Ananas</taxon>
    </lineage>
</organism>
<reference evidence="2" key="1">
    <citation type="submission" date="2020-07" db="EMBL/GenBank/DDBJ databases">
        <authorList>
            <person name="Lin J."/>
        </authorList>
    </citation>
    <scope>NUCLEOTIDE SEQUENCE</scope>
</reference>
<feature type="region of interest" description="Disordered" evidence="1">
    <location>
        <begin position="28"/>
        <end position="69"/>
    </location>
</feature>
<dbReference type="EMBL" id="LR862150">
    <property type="protein sequence ID" value="CAD1832867.1"/>
    <property type="molecule type" value="Genomic_DNA"/>
</dbReference>
<protein>
    <submittedName>
        <fullName evidence="2">Uncharacterized protein</fullName>
    </submittedName>
</protein>
<name>A0A6V7PPW4_ANACO</name>
<evidence type="ECO:0000256" key="1">
    <source>
        <dbReference type="SAM" id="MobiDB-lite"/>
    </source>
</evidence>